<dbReference type="Pfam" id="PF02518">
    <property type="entry name" value="HATPase_c"/>
    <property type="match status" value="1"/>
</dbReference>
<evidence type="ECO:0000256" key="10">
    <source>
        <dbReference type="SAM" id="Phobius"/>
    </source>
</evidence>
<keyword evidence="13" id="KW-1185">Reference proteome</keyword>
<feature type="transmembrane region" description="Helical" evidence="10">
    <location>
        <begin position="57"/>
        <end position="78"/>
    </location>
</feature>
<keyword evidence="6 12" id="KW-0418">Kinase</keyword>
<dbReference type="InterPro" id="IPR004358">
    <property type="entry name" value="Sig_transdc_His_kin-like_C"/>
</dbReference>
<dbReference type="InterPro" id="IPR036890">
    <property type="entry name" value="HATPase_C_sf"/>
</dbReference>
<dbReference type="RefSeq" id="WP_150079646.1">
    <property type="nucleotide sequence ID" value="NZ_VWOX01000025.1"/>
</dbReference>
<dbReference type="EC" id="2.7.13.3" evidence="2"/>
<dbReference type="InterPro" id="IPR003661">
    <property type="entry name" value="HisK_dim/P_dom"/>
</dbReference>
<dbReference type="PRINTS" id="PR00344">
    <property type="entry name" value="BCTRLSENSOR"/>
</dbReference>
<protein>
    <recommendedName>
        <fullName evidence="2">histidine kinase</fullName>
        <ecNumber evidence="2">2.7.13.3</ecNumber>
    </recommendedName>
</protein>
<evidence type="ECO:0000259" key="11">
    <source>
        <dbReference type="PROSITE" id="PS50109"/>
    </source>
</evidence>
<dbReference type="SUPFAM" id="SSF55874">
    <property type="entry name" value="ATPase domain of HSP90 chaperone/DNA topoisomerase II/histidine kinase"/>
    <property type="match status" value="1"/>
</dbReference>
<evidence type="ECO:0000256" key="5">
    <source>
        <dbReference type="ARBA" id="ARBA00022741"/>
    </source>
</evidence>
<dbReference type="Pfam" id="PF00512">
    <property type="entry name" value="HisKA"/>
    <property type="match status" value="1"/>
</dbReference>
<sequence>MKTEVAHRRDYGRPDDNPEFVLQERDRRCRIADIALALGVLLMPLGAVLDWNLYPDQFLPLLASRFLVTAMLAIGLATRRYWSSGRLFEPVSFFLILVPGLFICWMMYLTDGSQSHYYFGLILLMIIVQMLGFRTGEALAYCGISIAAYLVAVYAAEGFQDPISGEVIQAVFFLIVCGTACVAVCWANRRNRFEAYCLNRDLAYEQELLRKSMTQLRETEQRLVHSEKMRAIAGVAAGLLHEINNPVNYALMAIKVLKRRIVSDPDAQETLSDVESGVARIGNIVSDLQSFAHPEQLTVQAPFRLRDAANTAIRFLTHELPDGRVVLDENTQMDAMVHGAQSQIVQVLLNLILNAEKSMQPVPGRPTATPRPDPAKPQSIIIRAVPRDERLFISVVDYGIGMDEDHLKMVKQPFFTTRSGEGLGLGLGICETIVRSHGGTMQIESEVGVGTTVTFDLPLVSEPSDSHPEREAQDSSGGNAENVFQSRAQTGTTPTGWI</sequence>
<feature type="transmembrane region" description="Helical" evidence="10">
    <location>
        <begin position="138"/>
        <end position="156"/>
    </location>
</feature>
<dbReference type="InterPro" id="IPR003594">
    <property type="entry name" value="HATPase_dom"/>
</dbReference>
<feature type="transmembrane region" description="Helical" evidence="10">
    <location>
        <begin position="168"/>
        <end position="187"/>
    </location>
</feature>
<evidence type="ECO:0000256" key="6">
    <source>
        <dbReference type="ARBA" id="ARBA00022777"/>
    </source>
</evidence>
<dbReference type="PANTHER" id="PTHR43065">
    <property type="entry name" value="SENSOR HISTIDINE KINASE"/>
    <property type="match status" value="1"/>
</dbReference>
<evidence type="ECO:0000313" key="12">
    <source>
        <dbReference type="EMBL" id="KAA5538822.1"/>
    </source>
</evidence>
<dbReference type="AlphaFoldDB" id="A0A5M6CXU6"/>
<dbReference type="SMART" id="SM00387">
    <property type="entry name" value="HATPase_c"/>
    <property type="match status" value="1"/>
</dbReference>
<dbReference type="SMART" id="SM00388">
    <property type="entry name" value="HisKA"/>
    <property type="match status" value="1"/>
</dbReference>
<evidence type="ECO:0000256" key="9">
    <source>
        <dbReference type="SAM" id="MobiDB-lite"/>
    </source>
</evidence>
<comment type="catalytic activity">
    <reaction evidence="1">
        <text>ATP + protein L-histidine = ADP + protein N-phospho-L-histidine.</text>
        <dbReference type="EC" id="2.7.13.3"/>
    </reaction>
</comment>
<dbReference type="PANTHER" id="PTHR43065:SF10">
    <property type="entry name" value="PEROXIDE STRESS-ACTIVATED HISTIDINE KINASE MAK3"/>
    <property type="match status" value="1"/>
</dbReference>
<dbReference type="EMBL" id="VWOX01000025">
    <property type="protein sequence ID" value="KAA5538822.1"/>
    <property type="molecule type" value="Genomic_DNA"/>
</dbReference>
<feature type="domain" description="Histidine kinase" evidence="11">
    <location>
        <begin position="238"/>
        <end position="461"/>
    </location>
</feature>
<feature type="transmembrane region" description="Helical" evidence="10">
    <location>
        <begin position="31"/>
        <end position="51"/>
    </location>
</feature>
<proteinExistence type="predicted"/>
<keyword evidence="8" id="KW-0902">Two-component regulatory system</keyword>
<dbReference type="GO" id="GO:0000155">
    <property type="term" value="F:phosphorelay sensor kinase activity"/>
    <property type="evidence" value="ECO:0007669"/>
    <property type="project" value="InterPro"/>
</dbReference>
<reference evidence="12 13" key="1">
    <citation type="submission" date="2019-08" db="EMBL/GenBank/DDBJ databases">
        <authorList>
            <person name="Dhanesh K."/>
            <person name="Kumar G."/>
            <person name="Sasikala C."/>
            <person name="Venkata Ramana C."/>
        </authorList>
    </citation>
    <scope>NUCLEOTIDE SEQUENCE [LARGE SCALE GENOMIC DNA]</scope>
    <source>
        <strain evidence="12 13">JC645</strain>
    </source>
</reference>
<keyword evidence="10" id="KW-1133">Transmembrane helix</keyword>
<dbReference type="PROSITE" id="PS50109">
    <property type="entry name" value="HIS_KIN"/>
    <property type="match status" value="1"/>
</dbReference>
<dbReference type="Gene3D" id="1.10.287.130">
    <property type="match status" value="1"/>
</dbReference>
<keyword evidence="3" id="KW-0597">Phosphoprotein</keyword>
<dbReference type="InterPro" id="IPR036097">
    <property type="entry name" value="HisK_dim/P_sf"/>
</dbReference>
<evidence type="ECO:0000256" key="3">
    <source>
        <dbReference type="ARBA" id="ARBA00022553"/>
    </source>
</evidence>
<dbReference type="Gene3D" id="3.30.565.10">
    <property type="entry name" value="Histidine kinase-like ATPase, C-terminal domain"/>
    <property type="match status" value="1"/>
</dbReference>
<feature type="transmembrane region" description="Helical" evidence="10">
    <location>
        <begin position="90"/>
        <end position="109"/>
    </location>
</feature>
<evidence type="ECO:0000256" key="4">
    <source>
        <dbReference type="ARBA" id="ARBA00022679"/>
    </source>
</evidence>
<evidence type="ECO:0000313" key="13">
    <source>
        <dbReference type="Proteomes" id="UP000324479"/>
    </source>
</evidence>
<name>A0A5M6CXU6_9BACT</name>
<feature type="transmembrane region" description="Helical" evidence="10">
    <location>
        <begin position="115"/>
        <end position="133"/>
    </location>
</feature>
<keyword evidence="10" id="KW-0812">Transmembrane</keyword>
<dbReference type="SUPFAM" id="SSF47384">
    <property type="entry name" value="Homodimeric domain of signal transducing histidine kinase"/>
    <property type="match status" value="1"/>
</dbReference>
<keyword evidence="10" id="KW-0472">Membrane</keyword>
<keyword evidence="4" id="KW-0808">Transferase</keyword>
<dbReference type="GO" id="GO:0005524">
    <property type="term" value="F:ATP binding"/>
    <property type="evidence" value="ECO:0007669"/>
    <property type="project" value="UniProtKB-KW"/>
</dbReference>
<evidence type="ECO:0000256" key="1">
    <source>
        <dbReference type="ARBA" id="ARBA00000085"/>
    </source>
</evidence>
<dbReference type="Proteomes" id="UP000324479">
    <property type="component" value="Unassembled WGS sequence"/>
</dbReference>
<accession>A0A5M6CXU6</accession>
<feature type="compositionally biased region" description="Polar residues" evidence="9">
    <location>
        <begin position="474"/>
        <end position="498"/>
    </location>
</feature>
<feature type="region of interest" description="Disordered" evidence="9">
    <location>
        <begin position="458"/>
        <end position="498"/>
    </location>
</feature>
<dbReference type="InterPro" id="IPR005467">
    <property type="entry name" value="His_kinase_dom"/>
</dbReference>
<comment type="caution">
    <text evidence="12">The sequence shown here is derived from an EMBL/GenBank/DDBJ whole genome shotgun (WGS) entry which is preliminary data.</text>
</comment>
<keyword evidence="5" id="KW-0547">Nucleotide-binding</keyword>
<keyword evidence="7" id="KW-0067">ATP-binding</keyword>
<gene>
    <name evidence="12" type="ORF">FYK55_26415</name>
</gene>
<evidence type="ECO:0000256" key="8">
    <source>
        <dbReference type="ARBA" id="ARBA00023012"/>
    </source>
</evidence>
<evidence type="ECO:0000256" key="2">
    <source>
        <dbReference type="ARBA" id="ARBA00012438"/>
    </source>
</evidence>
<evidence type="ECO:0000256" key="7">
    <source>
        <dbReference type="ARBA" id="ARBA00022840"/>
    </source>
</evidence>
<organism evidence="12 13">
    <name type="scientific">Roseiconus nitratireducens</name>
    <dbReference type="NCBI Taxonomy" id="2605748"/>
    <lineage>
        <taxon>Bacteria</taxon>
        <taxon>Pseudomonadati</taxon>
        <taxon>Planctomycetota</taxon>
        <taxon>Planctomycetia</taxon>
        <taxon>Pirellulales</taxon>
        <taxon>Pirellulaceae</taxon>
        <taxon>Roseiconus</taxon>
    </lineage>
</organism>
<dbReference type="CDD" id="cd00082">
    <property type="entry name" value="HisKA"/>
    <property type="match status" value="1"/>
</dbReference>
<feature type="compositionally biased region" description="Basic and acidic residues" evidence="9">
    <location>
        <begin position="464"/>
        <end position="473"/>
    </location>
</feature>